<dbReference type="Proteomes" id="UP000250299">
    <property type="component" value="Chromosome"/>
</dbReference>
<evidence type="ECO:0000313" key="3">
    <source>
        <dbReference type="Proteomes" id="UP000250299"/>
    </source>
</evidence>
<evidence type="ECO:0000313" key="2">
    <source>
        <dbReference type="EMBL" id="AWY43942.1"/>
    </source>
</evidence>
<dbReference type="PROSITE" id="PS51257">
    <property type="entry name" value="PROKAR_LIPOPROTEIN"/>
    <property type="match status" value="1"/>
</dbReference>
<organism evidence="2 3">
    <name type="scientific">Pseudomonas putida</name>
    <name type="common">Arthrobacter siderocapsulatus</name>
    <dbReference type="NCBI Taxonomy" id="303"/>
    <lineage>
        <taxon>Bacteria</taxon>
        <taxon>Pseudomonadati</taxon>
        <taxon>Pseudomonadota</taxon>
        <taxon>Gammaproteobacteria</taxon>
        <taxon>Pseudomonadales</taxon>
        <taxon>Pseudomonadaceae</taxon>
        <taxon>Pseudomonas</taxon>
    </lineage>
</organism>
<gene>
    <name evidence="2" type="ORF">DKY63_30145</name>
</gene>
<dbReference type="EMBL" id="CP029693">
    <property type="protein sequence ID" value="AWY43942.1"/>
    <property type="molecule type" value="Genomic_DNA"/>
</dbReference>
<dbReference type="RefSeq" id="WP_110967461.1">
    <property type="nucleotide sequence ID" value="NZ_CP029693.1"/>
</dbReference>
<name>A0A2Z4RSJ7_PSEPU</name>
<feature type="region of interest" description="Disordered" evidence="1">
    <location>
        <begin position="42"/>
        <end position="69"/>
    </location>
</feature>
<reference evidence="2 3" key="1">
    <citation type="submission" date="2018-05" db="EMBL/GenBank/DDBJ databases">
        <title>Whole genome sequence of Pseudomonas putida JBC17.</title>
        <authorList>
            <person name="Lee Y.H."/>
            <person name="David K."/>
        </authorList>
    </citation>
    <scope>NUCLEOTIDE SEQUENCE [LARGE SCALE GENOMIC DNA]</scope>
    <source>
        <strain evidence="2 3">JBC17</strain>
    </source>
</reference>
<accession>A0A2Z4RSJ7</accession>
<sequence>MRALMLDFQPRSRSTPLGWSLLAGGVVLTLSCMVIAQHLSGETEQQQGHLQTTQRVLSGDTSTGTSSKVALTPAETREQAQNLAEMRKVSQQLRRPWERLFATLEAMPRDNIALLSLTPDARKGQVRITAEARDLEAMLDFHQRLEATDELSDVSLLSHEIVTNVPEQPVRFNLSATWEIGDANP</sequence>
<evidence type="ECO:0000256" key="1">
    <source>
        <dbReference type="SAM" id="MobiDB-lite"/>
    </source>
</evidence>
<dbReference type="AlphaFoldDB" id="A0A2Z4RSJ7"/>
<proteinExistence type="predicted"/>
<dbReference type="InterPro" id="IPR007813">
    <property type="entry name" value="PilN"/>
</dbReference>
<dbReference type="Pfam" id="PF05137">
    <property type="entry name" value="PilN"/>
    <property type="match status" value="1"/>
</dbReference>
<protein>
    <submittedName>
        <fullName evidence="2">Pilus assembly protein</fullName>
    </submittedName>
</protein>
<dbReference type="OrthoDB" id="8703192at2"/>